<dbReference type="InterPro" id="IPR009081">
    <property type="entry name" value="PP-bd_ACP"/>
</dbReference>
<evidence type="ECO:0000256" key="6">
    <source>
        <dbReference type="ARBA" id="ARBA00023160"/>
    </source>
</evidence>
<evidence type="ECO:0000313" key="10">
    <source>
        <dbReference type="Proteomes" id="UP000253606"/>
    </source>
</evidence>
<feature type="domain" description="Carrier" evidence="8">
    <location>
        <begin position="3"/>
        <end position="77"/>
    </location>
</feature>
<dbReference type="HAMAP" id="MF_01217">
    <property type="entry name" value="Acyl_carrier"/>
    <property type="match status" value="1"/>
</dbReference>
<comment type="similarity">
    <text evidence="7">Belongs to the acyl carrier protein (ACP) family.</text>
</comment>
<evidence type="ECO:0000259" key="8">
    <source>
        <dbReference type="PROSITE" id="PS50075"/>
    </source>
</evidence>
<keyword evidence="2 7" id="KW-0444">Lipid biosynthesis</keyword>
<protein>
    <recommendedName>
        <fullName evidence="7">Acyl carrier protein</fullName>
        <shortName evidence="7">ACP</shortName>
    </recommendedName>
</protein>
<evidence type="ECO:0000256" key="7">
    <source>
        <dbReference type="HAMAP-Rule" id="MF_01217"/>
    </source>
</evidence>
<evidence type="ECO:0000256" key="2">
    <source>
        <dbReference type="ARBA" id="ARBA00022516"/>
    </source>
</evidence>
<keyword evidence="4 7" id="KW-0276">Fatty acid metabolism</keyword>
<keyword evidence="6 7" id="KW-0275">Fatty acid biosynthesis</keyword>
<comment type="pathway">
    <text evidence="7">Lipid metabolism; fatty acid biosynthesis.</text>
</comment>
<organism evidence="9 10">
    <name type="scientific">Acidisarcina polymorpha</name>
    <dbReference type="NCBI Taxonomy" id="2211140"/>
    <lineage>
        <taxon>Bacteria</taxon>
        <taxon>Pseudomonadati</taxon>
        <taxon>Acidobacteriota</taxon>
        <taxon>Terriglobia</taxon>
        <taxon>Terriglobales</taxon>
        <taxon>Acidobacteriaceae</taxon>
        <taxon>Acidisarcina</taxon>
    </lineage>
</organism>
<dbReference type="KEGG" id="abas:ACPOL_2491"/>
<dbReference type="GO" id="GO:0000036">
    <property type="term" value="F:acyl carrier activity"/>
    <property type="evidence" value="ECO:0007669"/>
    <property type="project" value="UniProtKB-UniRule"/>
</dbReference>
<dbReference type="InterPro" id="IPR036736">
    <property type="entry name" value="ACP-like_sf"/>
</dbReference>
<dbReference type="PROSITE" id="PS00012">
    <property type="entry name" value="PHOSPHOPANTETHEINE"/>
    <property type="match status" value="1"/>
</dbReference>
<dbReference type="Proteomes" id="UP000253606">
    <property type="component" value="Chromosome"/>
</dbReference>
<dbReference type="InterPro" id="IPR006162">
    <property type="entry name" value="Ppantetheine_attach_site"/>
</dbReference>
<keyword evidence="3 7" id="KW-0597">Phosphoprotein</keyword>
<evidence type="ECO:0000256" key="3">
    <source>
        <dbReference type="ARBA" id="ARBA00022553"/>
    </source>
</evidence>
<evidence type="ECO:0000313" key="9">
    <source>
        <dbReference type="EMBL" id="AXC11813.1"/>
    </source>
</evidence>
<evidence type="ECO:0000256" key="4">
    <source>
        <dbReference type="ARBA" id="ARBA00022832"/>
    </source>
</evidence>
<dbReference type="PROSITE" id="PS50075">
    <property type="entry name" value="CARRIER"/>
    <property type="match status" value="1"/>
</dbReference>
<name>A0A2Z5FY37_9BACT</name>
<accession>A0A2Z5FY37</accession>
<keyword evidence="1 7" id="KW-0596">Phosphopantetheine</keyword>
<dbReference type="AlphaFoldDB" id="A0A2Z5FY37"/>
<dbReference type="OrthoDB" id="121857at2"/>
<dbReference type="UniPathway" id="UPA00094"/>
<dbReference type="EMBL" id="CP030840">
    <property type="protein sequence ID" value="AXC11813.1"/>
    <property type="molecule type" value="Genomic_DNA"/>
</dbReference>
<feature type="modified residue" description="O-(pantetheine 4'-phosphoryl)serine" evidence="7">
    <location>
        <position position="37"/>
    </location>
</feature>
<dbReference type="RefSeq" id="WP_114207191.1">
    <property type="nucleotide sequence ID" value="NZ_CP030840.1"/>
</dbReference>
<dbReference type="SUPFAM" id="SSF47336">
    <property type="entry name" value="ACP-like"/>
    <property type="match status" value="1"/>
</dbReference>
<keyword evidence="5 7" id="KW-0443">Lipid metabolism</keyword>
<comment type="function">
    <text evidence="7">Carrier of the growing fatty acid chain in fatty acid biosynthesis.</text>
</comment>
<reference evidence="9 10" key="1">
    <citation type="journal article" date="2018" name="Front. Microbiol.">
        <title>Hydrolytic Capabilities as a Key to Environmental Success: Chitinolytic and Cellulolytic Acidobacteria From Acidic Sub-arctic Soils and Boreal Peatlands.</title>
        <authorList>
            <person name="Belova S.E."/>
            <person name="Ravin N.V."/>
            <person name="Pankratov T.A."/>
            <person name="Rakitin A.L."/>
            <person name="Ivanova A.A."/>
            <person name="Beletsky A.V."/>
            <person name="Mardanov A.V."/>
            <person name="Sinninghe Damste J.S."/>
            <person name="Dedysh S.N."/>
        </authorList>
    </citation>
    <scope>NUCLEOTIDE SEQUENCE [LARGE SCALE GENOMIC DNA]</scope>
    <source>
        <strain evidence="9 10">SBC82</strain>
    </source>
</reference>
<dbReference type="PANTHER" id="PTHR20863">
    <property type="entry name" value="ACYL CARRIER PROTEIN"/>
    <property type="match status" value="1"/>
</dbReference>
<dbReference type="InterPro" id="IPR003231">
    <property type="entry name" value="ACP"/>
</dbReference>
<sequence length="87" mass="9962">MPETIEERVLKVIAKTQRIPVETVTPQSSFEELGIDSMDSINILFDLESEFEVEIDDEQARHIRYVHEMIAGVTKLLEAKEKASQES</sequence>
<keyword evidence="7" id="KW-0963">Cytoplasm</keyword>
<proteinExistence type="inferred from homology"/>
<keyword evidence="10" id="KW-1185">Reference proteome</keyword>
<dbReference type="Gene3D" id="1.10.1200.10">
    <property type="entry name" value="ACP-like"/>
    <property type="match status" value="1"/>
</dbReference>
<dbReference type="GO" id="GO:0005737">
    <property type="term" value="C:cytoplasm"/>
    <property type="evidence" value="ECO:0007669"/>
    <property type="project" value="UniProtKB-SubCell"/>
</dbReference>
<comment type="PTM">
    <text evidence="7">4'-phosphopantetheine is transferred from CoA to a specific serine of apo-ACP by AcpS. This modification is essential for activity because fatty acids are bound in thioester linkage to the sulfhydryl of the prosthetic group.</text>
</comment>
<evidence type="ECO:0000256" key="1">
    <source>
        <dbReference type="ARBA" id="ARBA00022450"/>
    </source>
</evidence>
<evidence type="ECO:0000256" key="5">
    <source>
        <dbReference type="ARBA" id="ARBA00023098"/>
    </source>
</evidence>
<dbReference type="GO" id="GO:0000035">
    <property type="term" value="F:acyl binding"/>
    <property type="evidence" value="ECO:0007669"/>
    <property type="project" value="TreeGrafter"/>
</dbReference>
<comment type="subcellular location">
    <subcellularLocation>
        <location evidence="7">Cytoplasm</location>
    </subcellularLocation>
</comment>
<dbReference type="PANTHER" id="PTHR20863:SF76">
    <property type="entry name" value="CARRIER DOMAIN-CONTAINING PROTEIN"/>
    <property type="match status" value="1"/>
</dbReference>
<gene>
    <name evidence="7" type="primary">acpP</name>
    <name evidence="9" type="ORF">ACPOL_2491</name>
</gene>
<dbReference type="Pfam" id="PF00550">
    <property type="entry name" value="PP-binding"/>
    <property type="match status" value="1"/>
</dbReference>